<organism evidence="2 3">
    <name type="scientific">Plakobranchus ocellatus</name>
    <dbReference type="NCBI Taxonomy" id="259542"/>
    <lineage>
        <taxon>Eukaryota</taxon>
        <taxon>Metazoa</taxon>
        <taxon>Spiralia</taxon>
        <taxon>Lophotrochozoa</taxon>
        <taxon>Mollusca</taxon>
        <taxon>Gastropoda</taxon>
        <taxon>Heterobranchia</taxon>
        <taxon>Euthyneura</taxon>
        <taxon>Panpulmonata</taxon>
        <taxon>Sacoglossa</taxon>
        <taxon>Placobranchoidea</taxon>
        <taxon>Plakobranchidae</taxon>
        <taxon>Plakobranchus</taxon>
    </lineage>
</organism>
<evidence type="ECO:0000313" key="2">
    <source>
        <dbReference type="EMBL" id="GFN82935.1"/>
    </source>
</evidence>
<dbReference type="EMBL" id="BLXT01001062">
    <property type="protein sequence ID" value="GFN82935.1"/>
    <property type="molecule type" value="Genomic_DNA"/>
</dbReference>
<comment type="caution">
    <text evidence="2">The sequence shown here is derived from an EMBL/GenBank/DDBJ whole genome shotgun (WGS) entry which is preliminary data.</text>
</comment>
<name>A0AAV3YI75_9GAST</name>
<keyword evidence="3" id="KW-1185">Reference proteome</keyword>
<evidence type="ECO:0000256" key="1">
    <source>
        <dbReference type="SAM" id="MobiDB-lite"/>
    </source>
</evidence>
<sequence length="71" mass="7734">MSVQDKLPDDDDDGDDDDDYESIMVSVGIEDFFELWCVWGSKENVFVSTVTTTATSSSLRALGANKIIAAP</sequence>
<reference evidence="2 3" key="1">
    <citation type="journal article" date="2021" name="Elife">
        <title>Chloroplast acquisition without the gene transfer in kleptoplastic sea slugs, Plakobranchus ocellatus.</title>
        <authorList>
            <person name="Maeda T."/>
            <person name="Takahashi S."/>
            <person name="Yoshida T."/>
            <person name="Shimamura S."/>
            <person name="Takaki Y."/>
            <person name="Nagai Y."/>
            <person name="Toyoda A."/>
            <person name="Suzuki Y."/>
            <person name="Arimoto A."/>
            <person name="Ishii H."/>
            <person name="Satoh N."/>
            <person name="Nishiyama T."/>
            <person name="Hasebe M."/>
            <person name="Maruyama T."/>
            <person name="Minagawa J."/>
            <person name="Obokata J."/>
            <person name="Shigenobu S."/>
        </authorList>
    </citation>
    <scope>NUCLEOTIDE SEQUENCE [LARGE SCALE GENOMIC DNA]</scope>
</reference>
<feature type="compositionally biased region" description="Acidic residues" evidence="1">
    <location>
        <begin position="8"/>
        <end position="20"/>
    </location>
</feature>
<feature type="region of interest" description="Disordered" evidence="1">
    <location>
        <begin position="1"/>
        <end position="20"/>
    </location>
</feature>
<evidence type="ECO:0000313" key="3">
    <source>
        <dbReference type="Proteomes" id="UP000735302"/>
    </source>
</evidence>
<gene>
    <name evidence="2" type="ORF">PoB_000944100</name>
</gene>
<accession>A0AAV3YI75</accession>
<protein>
    <submittedName>
        <fullName evidence="2">Uncharacterized protein</fullName>
    </submittedName>
</protein>
<dbReference type="Proteomes" id="UP000735302">
    <property type="component" value="Unassembled WGS sequence"/>
</dbReference>
<proteinExistence type="predicted"/>
<dbReference type="AlphaFoldDB" id="A0AAV3YI75"/>